<dbReference type="AlphaFoldDB" id="A0A7N0TK81"/>
<evidence type="ECO:0000256" key="3">
    <source>
        <dbReference type="ARBA" id="ARBA00023163"/>
    </source>
</evidence>
<dbReference type="Gramene" id="Kaladp0039s0125.1.v1.1">
    <property type="protein sequence ID" value="Kaladp0039s0125.1.v1.1"/>
    <property type="gene ID" value="Kaladp0039s0125.v1.1"/>
</dbReference>
<evidence type="ECO:0000256" key="2">
    <source>
        <dbReference type="ARBA" id="ARBA00023125"/>
    </source>
</evidence>
<dbReference type="SUPFAM" id="SSF101941">
    <property type="entry name" value="NAC domain"/>
    <property type="match status" value="1"/>
</dbReference>
<evidence type="ECO:0000313" key="8">
    <source>
        <dbReference type="Proteomes" id="UP000594263"/>
    </source>
</evidence>
<dbReference type="InterPro" id="IPR036093">
    <property type="entry name" value="NAC_dom_sf"/>
</dbReference>
<keyword evidence="2" id="KW-0238">DNA-binding</keyword>
<dbReference type="PROSITE" id="PS51005">
    <property type="entry name" value="NAC"/>
    <property type="match status" value="1"/>
</dbReference>
<keyword evidence="3" id="KW-0804">Transcription</keyword>
<dbReference type="Gene3D" id="2.170.150.80">
    <property type="entry name" value="NAC domain"/>
    <property type="match status" value="1"/>
</dbReference>
<name>A0A7N0TK81_KALFE</name>
<protein>
    <recommendedName>
        <fullName evidence="6">NAC domain-containing protein</fullName>
    </recommendedName>
</protein>
<evidence type="ECO:0000256" key="4">
    <source>
        <dbReference type="ARBA" id="ARBA00023242"/>
    </source>
</evidence>
<keyword evidence="8" id="KW-1185">Reference proteome</keyword>
<accession>A0A7N0TK81</accession>
<feature type="region of interest" description="Disordered" evidence="5">
    <location>
        <begin position="205"/>
        <end position="234"/>
    </location>
</feature>
<feature type="domain" description="NAC" evidence="6">
    <location>
        <begin position="20"/>
        <end position="180"/>
    </location>
</feature>
<keyword evidence="4" id="KW-0539">Nucleus</keyword>
<evidence type="ECO:0000313" key="7">
    <source>
        <dbReference type="EnsemblPlants" id="Kaladp0039s0125.1.v1.1"/>
    </source>
</evidence>
<dbReference type="Pfam" id="PF02365">
    <property type="entry name" value="NAM"/>
    <property type="match status" value="1"/>
</dbReference>
<dbReference type="InterPro" id="IPR003441">
    <property type="entry name" value="NAC-dom"/>
</dbReference>
<evidence type="ECO:0000256" key="1">
    <source>
        <dbReference type="ARBA" id="ARBA00023015"/>
    </source>
</evidence>
<dbReference type="Proteomes" id="UP000594263">
    <property type="component" value="Unplaced"/>
</dbReference>
<dbReference type="PANTHER" id="PTHR31719:SF130">
    <property type="entry name" value="NAC DOMAIN-CONTAINING PROTEIN 18"/>
    <property type="match status" value="1"/>
</dbReference>
<evidence type="ECO:0000259" key="6">
    <source>
        <dbReference type="PROSITE" id="PS51005"/>
    </source>
</evidence>
<dbReference type="GO" id="GO:0003677">
    <property type="term" value="F:DNA binding"/>
    <property type="evidence" value="ECO:0007669"/>
    <property type="project" value="UniProtKB-KW"/>
</dbReference>
<dbReference type="OMA" id="YDNDHTE"/>
<sequence>MRVMEKEKQLNFVRDGVCKLPPGFRFEPTDEEIVFQYLKCKVFGLPLPASVIPEINLCRYHPWELPGESEQDKYFFCHKNMNVSRSNCRAARNGYWKSTGEDRLIISSSTVDDRIIGLRKTSVFCRGKSSWESTRSDWIMHEYHLLFTCSSARCKSQAGNSRQSFLMMKEGWTICHIFQKNKKPRSCKSVTRNKRTRDFDSADGFKFLKLDNGGKTTPSSSSSSSSSVTEKYSA</sequence>
<proteinExistence type="predicted"/>
<evidence type="ECO:0000256" key="5">
    <source>
        <dbReference type="SAM" id="MobiDB-lite"/>
    </source>
</evidence>
<dbReference type="PANTHER" id="PTHR31719">
    <property type="entry name" value="NAC TRANSCRIPTION FACTOR 56"/>
    <property type="match status" value="1"/>
</dbReference>
<dbReference type="GO" id="GO:0006355">
    <property type="term" value="P:regulation of DNA-templated transcription"/>
    <property type="evidence" value="ECO:0007669"/>
    <property type="project" value="InterPro"/>
</dbReference>
<dbReference type="EnsemblPlants" id="Kaladp0039s0125.1.v1.1">
    <property type="protein sequence ID" value="Kaladp0039s0125.1.v1.1"/>
    <property type="gene ID" value="Kaladp0039s0125.v1.1"/>
</dbReference>
<organism evidence="7 8">
    <name type="scientific">Kalanchoe fedtschenkoi</name>
    <name type="common">Lavender scallops</name>
    <name type="synonym">South American air plant</name>
    <dbReference type="NCBI Taxonomy" id="63787"/>
    <lineage>
        <taxon>Eukaryota</taxon>
        <taxon>Viridiplantae</taxon>
        <taxon>Streptophyta</taxon>
        <taxon>Embryophyta</taxon>
        <taxon>Tracheophyta</taxon>
        <taxon>Spermatophyta</taxon>
        <taxon>Magnoliopsida</taxon>
        <taxon>eudicotyledons</taxon>
        <taxon>Gunneridae</taxon>
        <taxon>Pentapetalae</taxon>
        <taxon>Saxifragales</taxon>
        <taxon>Crassulaceae</taxon>
        <taxon>Kalanchoe</taxon>
    </lineage>
</organism>
<reference evidence="7" key="1">
    <citation type="submission" date="2021-01" db="UniProtKB">
        <authorList>
            <consortium name="EnsemblPlants"/>
        </authorList>
    </citation>
    <scope>IDENTIFICATION</scope>
</reference>
<keyword evidence="1" id="KW-0805">Transcription regulation</keyword>